<evidence type="ECO:0000256" key="1">
    <source>
        <dbReference type="SAM" id="MobiDB-lite"/>
    </source>
</evidence>
<organism evidence="2 3">
    <name type="scientific">Plenodomus tracheiphilus IPT5</name>
    <dbReference type="NCBI Taxonomy" id="1408161"/>
    <lineage>
        <taxon>Eukaryota</taxon>
        <taxon>Fungi</taxon>
        <taxon>Dikarya</taxon>
        <taxon>Ascomycota</taxon>
        <taxon>Pezizomycotina</taxon>
        <taxon>Dothideomycetes</taxon>
        <taxon>Pleosporomycetidae</taxon>
        <taxon>Pleosporales</taxon>
        <taxon>Pleosporineae</taxon>
        <taxon>Leptosphaeriaceae</taxon>
        <taxon>Plenodomus</taxon>
    </lineage>
</organism>
<reference evidence="2" key="1">
    <citation type="submission" date="2020-01" db="EMBL/GenBank/DDBJ databases">
        <authorList>
            <consortium name="DOE Joint Genome Institute"/>
            <person name="Haridas S."/>
            <person name="Albert R."/>
            <person name="Binder M."/>
            <person name="Bloem J."/>
            <person name="Labutti K."/>
            <person name="Salamov A."/>
            <person name="Andreopoulos B."/>
            <person name="Baker S.E."/>
            <person name="Barry K."/>
            <person name="Bills G."/>
            <person name="Bluhm B.H."/>
            <person name="Cannon C."/>
            <person name="Castanera R."/>
            <person name="Culley D.E."/>
            <person name="Daum C."/>
            <person name="Ezra D."/>
            <person name="Gonzalez J.B."/>
            <person name="Henrissat B."/>
            <person name="Kuo A."/>
            <person name="Liang C."/>
            <person name="Lipzen A."/>
            <person name="Lutzoni F."/>
            <person name="Magnuson J."/>
            <person name="Mondo S."/>
            <person name="Nolan M."/>
            <person name="Ohm R."/>
            <person name="Pangilinan J."/>
            <person name="Park H.-J."/>
            <person name="Ramirez L."/>
            <person name="Alfaro M."/>
            <person name="Sun H."/>
            <person name="Tritt A."/>
            <person name="Yoshinaga Y."/>
            <person name="Zwiers L.-H."/>
            <person name="Turgeon B.G."/>
            <person name="Goodwin S.B."/>
            <person name="Spatafora J.W."/>
            <person name="Crous P.W."/>
            <person name="Grigoriev I.V."/>
        </authorList>
    </citation>
    <scope>NUCLEOTIDE SEQUENCE</scope>
    <source>
        <strain evidence="2">IPT5</strain>
    </source>
</reference>
<name>A0A6A7ALL8_9PLEO</name>
<feature type="compositionally biased region" description="Basic and acidic residues" evidence="1">
    <location>
        <begin position="248"/>
        <end position="257"/>
    </location>
</feature>
<dbReference type="CDD" id="cd14687">
    <property type="entry name" value="bZIP_ATF2"/>
    <property type="match status" value="1"/>
</dbReference>
<dbReference type="Gene3D" id="1.20.5.170">
    <property type="match status" value="1"/>
</dbReference>
<sequence>MGWNLISSEHCDTRVLEVMLMSGSKPQCRALNDCIPITAVEEQSGKISWGGDPPTISPKDTRFNVDYASPSFDSKCSFDNQVHNASTFNFTAFTHTSDPLSSSKGRCDRLQVDFAAHSLRTPLAQIGRRRGSECAEPGSARAVYLEKNRKDARKRRSKQKRQQEELVETARDAQRRNKVLNAEVQLLKSDTHDLMQIAGQHTRCPDIQLKLYLQCAADQLAIGGPRNTLPSPLLGNPHSDTGSIDKVSSPEKREGSY</sequence>
<dbReference type="InterPro" id="IPR046347">
    <property type="entry name" value="bZIP_sf"/>
</dbReference>
<feature type="region of interest" description="Disordered" evidence="1">
    <location>
        <begin position="147"/>
        <end position="171"/>
    </location>
</feature>
<dbReference type="EMBL" id="MU006439">
    <property type="protein sequence ID" value="KAF2844001.1"/>
    <property type="molecule type" value="Genomic_DNA"/>
</dbReference>
<keyword evidence="3" id="KW-1185">Reference proteome</keyword>
<dbReference type="AlphaFoldDB" id="A0A6A7ALL8"/>
<feature type="compositionally biased region" description="Basic and acidic residues" evidence="1">
    <location>
        <begin position="161"/>
        <end position="171"/>
    </location>
</feature>
<dbReference type="Proteomes" id="UP000799423">
    <property type="component" value="Unassembled WGS sequence"/>
</dbReference>
<evidence type="ECO:0000313" key="2">
    <source>
        <dbReference type="EMBL" id="KAF2844001.1"/>
    </source>
</evidence>
<dbReference type="GO" id="GO:0003700">
    <property type="term" value="F:DNA-binding transcription factor activity"/>
    <property type="evidence" value="ECO:0007669"/>
    <property type="project" value="InterPro"/>
</dbReference>
<protein>
    <recommendedName>
        <fullName evidence="4">BZIP domain-containing protein</fullName>
    </recommendedName>
</protein>
<gene>
    <name evidence="2" type="ORF">T440DRAFT_512415</name>
</gene>
<evidence type="ECO:0000313" key="3">
    <source>
        <dbReference type="Proteomes" id="UP000799423"/>
    </source>
</evidence>
<feature type="compositionally biased region" description="Basic residues" evidence="1">
    <location>
        <begin position="150"/>
        <end position="160"/>
    </location>
</feature>
<evidence type="ECO:0008006" key="4">
    <source>
        <dbReference type="Google" id="ProtNLM"/>
    </source>
</evidence>
<dbReference type="SUPFAM" id="SSF57959">
    <property type="entry name" value="Leucine zipper domain"/>
    <property type="match status" value="1"/>
</dbReference>
<accession>A0A6A7ALL8</accession>
<dbReference type="OrthoDB" id="295274at2759"/>
<feature type="region of interest" description="Disordered" evidence="1">
    <location>
        <begin position="228"/>
        <end position="257"/>
    </location>
</feature>
<proteinExistence type="predicted"/>